<accession>A0A162DD51</accession>
<protein>
    <submittedName>
        <fullName evidence="2">Uncharacterized protein</fullName>
    </submittedName>
</protein>
<feature type="transmembrane region" description="Helical" evidence="1">
    <location>
        <begin position="36"/>
        <end position="63"/>
    </location>
</feature>
<dbReference type="Proteomes" id="UP000075806">
    <property type="component" value="Unassembled WGS sequence"/>
</dbReference>
<evidence type="ECO:0000313" key="3">
    <source>
        <dbReference type="Proteomes" id="UP000075806"/>
    </source>
</evidence>
<name>A0A162DD51_9BACI</name>
<dbReference type="OrthoDB" id="2609634at2"/>
<dbReference type="AlphaFoldDB" id="A0A162DD51"/>
<evidence type="ECO:0000256" key="1">
    <source>
        <dbReference type="SAM" id="Phobius"/>
    </source>
</evidence>
<feature type="transmembrane region" description="Helical" evidence="1">
    <location>
        <begin position="75"/>
        <end position="93"/>
    </location>
</feature>
<keyword evidence="3" id="KW-1185">Reference proteome</keyword>
<dbReference type="RefSeq" id="WP_061949065.1">
    <property type="nucleotide sequence ID" value="NZ_LTAO01000023.1"/>
</dbReference>
<evidence type="ECO:0000313" key="2">
    <source>
        <dbReference type="EMBL" id="KYG29245.1"/>
    </source>
</evidence>
<comment type="caution">
    <text evidence="2">The sequence shown here is derived from an EMBL/GenBank/DDBJ whole genome shotgun (WGS) entry which is preliminary data.</text>
</comment>
<feature type="transmembrane region" description="Helical" evidence="1">
    <location>
        <begin position="7"/>
        <end position="24"/>
    </location>
</feature>
<organism evidence="2 3">
    <name type="scientific">Alkalihalobacillus trypoxylicola</name>
    <dbReference type="NCBI Taxonomy" id="519424"/>
    <lineage>
        <taxon>Bacteria</taxon>
        <taxon>Bacillati</taxon>
        <taxon>Bacillota</taxon>
        <taxon>Bacilli</taxon>
        <taxon>Bacillales</taxon>
        <taxon>Bacillaceae</taxon>
        <taxon>Alkalihalobacillus</taxon>
    </lineage>
</organism>
<gene>
    <name evidence="2" type="ORF">AZF04_06890</name>
</gene>
<keyword evidence="1" id="KW-0812">Transmembrane</keyword>
<keyword evidence="1" id="KW-1133">Transmembrane helix</keyword>
<dbReference type="EMBL" id="LTAO01000023">
    <property type="protein sequence ID" value="KYG29245.1"/>
    <property type="molecule type" value="Genomic_DNA"/>
</dbReference>
<reference evidence="2" key="1">
    <citation type="submission" date="2016-02" db="EMBL/GenBank/DDBJ databases">
        <title>Genome sequence of Bacillus trypoxylicola KCTC 13244(T).</title>
        <authorList>
            <person name="Jeong H."/>
            <person name="Park S.-H."/>
            <person name="Choi S.-K."/>
        </authorList>
    </citation>
    <scope>NUCLEOTIDE SEQUENCE [LARGE SCALE GENOMIC DNA]</scope>
    <source>
        <strain evidence="2">KCTC 13244</strain>
    </source>
</reference>
<proteinExistence type="predicted"/>
<keyword evidence="1" id="KW-0472">Membrane</keyword>
<sequence length="136" mass="15724">MKLQKIIVAFISSIILVLFLPVIFPILEKTSYFQNVIFYAIFLTPVIFIYGILTSLLSDFLAVKYSRNYERTASFFFHILFGIAFILPYSMIFDSSIFDEGLFNFATIAGPLCAIIFFGINELVLKVKWPIFNVRY</sequence>
<feature type="transmembrane region" description="Helical" evidence="1">
    <location>
        <begin position="105"/>
        <end position="125"/>
    </location>
</feature>